<keyword evidence="4" id="KW-1185">Reference proteome</keyword>
<sequence>MADLPESKEWTPGVYQLETSDPVLGGPDGVSNQQAKQLANRTSWLKKKIESFLDGSGINFANQQEAEKGFETNKPMNALRVFQAIKAKVVQATIVTPGIARIATHSTVIEGTDYGSIVTPHALRAVFPFRGRQVYEVPGVFTWEVPPGVSKVWVEVIGGGGGGARSKTLPGPSGGAGGGIARKLHELRGQTTVTVTVGAGGTGALVDGNTGASGGSSSFGTTIAATGGNGGLINYKAPIGGRGVGGDENHSLGTGGHPVGDASNTAFQGGAGGGGVSAASWIDSARPAAPGHGGGGRGGSAAPDGADGQVTIQW</sequence>
<evidence type="ECO:0000256" key="1">
    <source>
        <dbReference type="SAM" id="MobiDB-lite"/>
    </source>
</evidence>
<evidence type="ECO:0000313" key="3">
    <source>
        <dbReference type="EMBL" id="MBV4551695.1"/>
    </source>
</evidence>
<gene>
    <name evidence="3" type="ORF">HU742_011165</name>
</gene>
<dbReference type="Proteomes" id="UP000659438">
    <property type="component" value="Unassembled WGS sequence"/>
</dbReference>
<protein>
    <recommendedName>
        <fullName evidence="2">Glycine-rich domain-containing protein</fullName>
    </recommendedName>
</protein>
<accession>A0A9E2WRS1</accession>
<organism evidence="3 4">
    <name type="scientific">Pseudomonas marvdashtae</name>
    <dbReference type="NCBI Taxonomy" id="2745500"/>
    <lineage>
        <taxon>Bacteria</taxon>
        <taxon>Pseudomonadati</taxon>
        <taxon>Pseudomonadota</taxon>
        <taxon>Gammaproteobacteria</taxon>
        <taxon>Pseudomonadales</taxon>
        <taxon>Pseudomonadaceae</taxon>
        <taxon>Pseudomonas</taxon>
    </lineage>
</organism>
<dbReference type="AlphaFoldDB" id="A0A9E2WRS1"/>
<proteinExistence type="predicted"/>
<dbReference type="InterPro" id="IPR049304">
    <property type="entry name" value="Gly_rich_dom"/>
</dbReference>
<feature type="domain" description="Glycine-rich" evidence="2">
    <location>
        <begin position="138"/>
        <end position="313"/>
    </location>
</feature>
<reference evidence="3 4" key="1">
    <citation type="journal article" date="2020" name="Microorganisms">
        <title>Reliable Identification of Environmental Pseudomonas Isolates Using the rpoD Gene.</title>
        <authorList>
            <consortium name="The Broad Institute Genome Sequencing Platform"/>
            <person name="Girard L."/>
            <person name="Lood C."/>
            <person name="Rokni-Zadeh H."/>
            <person name="van Noort V."/>
            <person name="Lavigne R."/>
            <person name="De Mot R."/>
        </authorList>
    </citation>
    <scope>NUCLEOTIDE SEQUENCE [LARGE SCALE GENOMIC DNA]</scope>
    <source>
        <strain evidence="3 4">SWRI102</strain>
    </source>
</reference>
<dbReference type="RefSeq" id="WP_202884254.1">
    <property type="nucleotide sequence ID" value="NZ_JABWQX020000001.1"/>
</dbReference>
<comment type="caution">
    <text evidence="3">The sequence shown here is derived from an EMBL/GenBank/DDBJ whole genome shotgun (WGS) entry which is preliminary data.</text>
</comment>
<dbReference type="Pfam" id="PF21722">
    <property type="entry name" value="Gly_rich_2"/>
    <property type="match status" value="1"/>
</dbReference>
<evidence type="ECO:0000259" key="2">
    <source>
        <dbReference type="Pfam" id="PF21722"/>
    </source>
</evidence>
<evidence type="ECO:0000313" key="4">
    <source>
        <dbReference type="Proteomes" id="UP000659438"/>
    </source>
</evidence>
<name>A0A9E2WRS1_9PSED</name>
<dbReference type="EMBL" id="JABWQX020000001">
    <property type="protein sequence ID" value="MBV4551695.1"/>
    <property type="molecule type" value="Genomic_DNA"/>
</dbReference>
<feature type="region of interest" description="Disordered" evidence="1">
    <location>
        <begin position="284"/>
        <end position="314"/>
    </location>
</feature>